<name>X1IE98_9ZZZZ</name>
<dbReference type="PANTHER" id="PTHR23518:SF2">
    <property type="entry name" value="MAJOR FACILITATOR SUPERFAMILY TRANSPORTER"/>
    <property type="match status" value="1"/>
</dbReference>
<evidence type="ECO:0000313" key="2">
    <source>
        <dbReference type="EMBL" id="GAH79992.1"/>
    </source>
</evidence>
<organism evidence="2">
    <name type="scientific">marine sediment metagenome</name>
    <dbReference type="NCBI Taxonomy" id="412755"/>
    <lineage>
        <taxon>unclassified sequences</taxon>
        <taxon>metagenomes</taxon>
        <taxon>ecological metagenomes</taxon>
    </lineage>
</organism>
<dbReference type="PANTHER" id="PTHR23518">
    <property type="entry name" value="C-METHYLTRANSFERASE"/>
    <property type="match status" value="1"/>
</dbReference>
<dbReference type="AlphaFoldDB" id="X1IE98"/>
<keyword evidence="1" id="KW-0472">Membrane</keyword>
<accession>X1IE98</accession>
<evidence type="ECO:0000256" key="1">
    <source>
        <dbReference type="SAM" id="Phobius"/>
    </source>
</evidence>
<feature type="transmembrane region" description="Helical" evidence="1">
    <location>
        <begin position="37"/>
        <end position="59"/>
    </location>
</feature>
<keyword evidence="1" id="KW-0812">Transmembrane</keyword>
<sequence>MTEKNNNNQKEKIIFGVSAPVFVLGLVSLFTDISSEMITSILPLFIFSVGGNMLILGLVQGVTEAVSNILKGFSGWWSDKIRKKKPFIVAGYSLSNLTKPLMGFSSTWEPILG</sequence>
<evidence type="ECO:0008006" key="3">
    <source>
        <dbReference type="Google" id="ProtNLM"/>
    </source>
</evidence>
<dbReference type="EMBL" id="BARU01044661">
    <property type="protein sequence ID" value="GAH79992.1"/>
    <property type="molecule type" value="Genomic_DNA"/>
</dbReference>
<proteinExistence type="predicted"/>
<comment type="caution">
    <text evidence="2">The sequence shown here is derived from an EMBL/GenBank/DDBJ whole genome shotgun (WGS) entry which is preliminary data.</text>
</comment>
<feature type="transmembrane region" description="Helical" evidence="1">
    <location>
        <begin position="12"/>
        <end position="31"/>
    </location>
</feature>
<dbReference type="SUPFAM" id="SSF103473">
    <property type="entry name" value="MFS general substrate transporter"/>
    <property type="match status" value="1"/>
</dbReference>
<dbReference type="Gene3D" id="1.20.1250.20">
    <property type="entry name" value="MFS general substrate transporter like domains"/>
    <property type="match status" value="1"/>
</dbReference>
<feature type="non-terminal residue" evidence="2">
    <location>
        <position position="113"/>
    </location>
</feature>
<gene>
    <name evidence="2" type="ORF">S03H2_68036</name>
</gene>
<reference evidence="2" key="1">
    <citation type="journal article" date="2014" name="Front. Microbiol.">
        <title>High frequency of phylogenetically diverse reductive dehalogenase-homologous genes in deep subseafloor sedimentary metagenomes.</title>
        <authorList>
            <person name="Kawai M."/>
            <person name="Futagami T."/>
            <person name="Toyoda A."/>
            <person name="Takaki Y."/>
            <person name="Nishi S."/>
            <person name="Hori S."/>
            <person name="Arai W."/>
            <person name="Tsubouchi T."/>
            <person name="Morono Y."/>
            <person name="Uchiyama I."/>
            <person name="Ito T."/>
            <person name="Fujiyama A."/>
            <person name="Inagaki F."/>
            <person name="Takami H."/>
        </authorList>
    </citation>
    <scope>NUCLEOTIDE SEQUENCE</scope>
    <source>
        <strain evidence="2">Expedition CK06-06</strain>
    </source>
</reference>
<dbReference type="InterPro" id="IPR036259">
    <property type="entry name" value="MFS_trans_sf"/>
</dbReference>
<keyword evidence="1" id="KW-1133">Transmembrane helix</keyword>
<protein>
    <recommendedName>
        <fullName evidence="3">Major facilitator superfamily (MFS) profile domain-containing protein</fullName>
    </recommendedName>
</protein>